<evidence type="ECO:0000313" key="13">
    <source>
        <dbReference type="Proteomes" id="UP000295008"/>
    </source>
</evidence>
<dbReference type="Pfam" id="PF00293">
    <property type="entry name" value="NUDIX"/>
    <property type="match status" value="1"/>
</dbReference>
<keyword evidence="7" id="KW-0460">Magnesium</keyword>
<dbReference type="EC" id="3.6.1.22" evidence="4"/>
<dbReference type="InterPro" id="IPR015797">
    <property type="entry name" value="NUDIX_hydrolase-like_dom_sf"/>
</dbReference>
<dbReference type="Gene3D" id="3.90.79.10">
    <property type="entry name" value="Nucleoside Triphosphate Pyrophosphohydrolase"/>
    <property type="match status" value="1"/>
</dbReference>
<evidence type="ECO:0000256" key="10">
    <source>
        <dbReference type="RuleBase" id="RU003476"/>
    </source>
</evidence>
<dbReference type="Proteomes" id="UP000295008">
    <property type="component" value="Unassembled WGS sequence"/>
</dbReference>
<dbReference type="GO" id="GO:0006742">
    <property type="term" value="P:NADP+ catabolic process"/>
    <property type="evidence" value="ECO:0007669"/>
    <property type="project" value="TreeGrafter"/>
</dbReference>
<dbReference type="GO" id="GO:0046872">
    <property type="term" value="F:metal ion binding"/>
    <property type="evidence" value="ECO:0007669"/>
    <property type="project" value="UniProtKB-KW"/>
</dbReference>
<evidence type="ECO:0000256" key="5">
    <source>
        <dbReference type="ARBA" id="ARBA00022723"/>
    </source>
</evidence>
<dbReference type="SUPFAM" id="SSF55811">
    <property type="entry name" value="Nudix"/>
    <property type="match status" value="2"/>
</dbReference>
<evidence type="ECO:0000259" key="11">
    <source>
        <dbReference type="PROSITE" id="PS51462"/>
    </source>
</evidence>
<comment type="cofactor">
    <cofactor evidence="2">
        <name>Zn(2+)</name>
        <dbReference type="ChEBI" id="CHEBI:29105"/>
    </cofactor>
</comment>
<comment type="cofactor">
    <cofactor evidence="1">
        <name>Mg(2+)</name>
        <dbReference type="ChEBI" id="CHEBI:18420"/>
    </cofactor>
</comment>
<dbReference type="AlphaFoldDB" id="A0A4R1REK6"/>
<dbReference type="InterPro" id="IPR020476">
    <property type="entry name" value="Nudix_hydrolase"/>
</dbReference>
<dbReference type="PANTHER" id="PTHR42904:SF6">
    <property type="entry name" value="NAD-CAPPED RNA HYDROLASE NUDT12"/>
    <property type="match status" value="1"/>
</dbReference>
<dbReference type="InterPro" id="IPR015375">
    <property type="entry name" value="NADH_PPase-like_N"/>
</dbReference>
<dbReference type="PROSITE" id="PS00893">
    <property type="entry name" value="NUDIX_BOX"/>
    <property type="match status" value="1"/>
</dbReference>
<evidence type="ECO:0000256" key="7">
    <source>
        <dbReference type="ARBA" id="ARBA00022842"/>
    </source>
</evidence>
<dbReference type="Pfam" id="PF09296">
    <property type="entry name" value="NUDIX-like"/>
    <property type="match status" value="1"/>
</dbReference>
<dbReference type="GO" id="GO:0005829">
    <property type="term" value="C:cytosol"/>
    <property type="evidence" value="ECO:0007669"/>
    <property type="project" value="TreeGrafter"/>
</dbReference>
<keyword evidence="5" id="KW-0479">Metal-binding</keyword>
<feature type="domain" description="Nudix hydrolase" evidence="11">
    <location>
        <begin position="144"/>
        <end position="269"/>
    </location>
</feature>
<evidence type="ECO:0000256" key="9">
    <source>
        <dbReference type="ARBA" id="ARBA00023679"/>
    </source>
</evidence>
<dbReference type="PROSITE" id="PS51462">
    <property type="entry name" value="NUDIX"/>
    <property type="match status" value="1"/>
</dbReference>
<dbReference type="EMBL" id="SLUN01000019">
    <property type="protein sequence ID" value="TCL64279.1"/>
    <property type="molecule type" value="Genomic_DNA"/>
</dbReference>
<evidence type="ECO:0000256" key="8">
    <source>
        <dbReference type="ARBA" id="ARBA00023027"/>
    </source>
</evidence>
<dbReference type="InterPro" id="IPR000086">
    <property type="entry name" value="NUDIX_hydrolase_dom"/>
</dbReference>
<dbReference type="Gene3D" id="3.90.79.20">
    <property type="match status" value="1"/>
</dbReference>
<dbReference type="CDD" id="cd03429">
    <property type="entry name" value="NUDIX_NADH_pyrophosphatase_Nudt13"/>
    <property type="match status" value="1"/>
</dbReference>
<comment type="caution">
    <text evidence="12">The sequence shown here is derived from an EMBL/GenBank/DDBJ whole genome shotgun (WGS) entry which is preliminary data.</text>
</comment>
<dbReference type="RefSeq" id="WP_132015226.1">
    <property type="nucleotide sequence ID" value="NZ_SLUN01000019.1"/>
</dbReference>
<dbReference type="InterPro" id="IPR049734">
    <property type="entry name" value="NudC-like_C"/>
</dbReference>
<name>A0A4R1REK6_HYDET</name>
<keyword evidence="6 10" id="KW-0378">Hydrolase</keyword>
<comment type="similarity">
    <text evidence="3">Belongs to the Nudix hydrolase family. NudC subfamily.</text>
</comment>
<accession>A0A4R1REK6</accession>
<dbReference type="InterPro" id="IPR020084">
    <property type="entry name" value="NUDIX_hydrolase_CS"/>
</dbReference>
<comment type="catalytic activity">
    <reaction evidence="9">
        <text>a 5'-end NAD(+)-phospho-ribonucleoside in mRNA + H2O = a 5'-end phospho-adenosine-phospho-ribonucleoside in mRNA + beta-nicotinamide D-ribonucleotide + 2 H(+)</text>
        <dbReference type="Rhea" id="RHEA:60876"/>
        <dbReference type="Rhea" id="RHEA-COMP:15698"/>
        <dbReference type="Rhea" id="RHEA-COMP:15719"/>
        <dbReference type="ChEBI" id="CHEBI:14649"/>
        <dbReference type="ChEBI" id="CHEBI:15377"/>
        <dbReference type="ChEBI" id="CHEBI:15378"/>
        <dbReference type="ChEBI" id="CHEBI:144029"/>
        <dbReference type="ChEBI" id="CHEBI:144051"/>
    </reaction>
    <physiologicalReaction direction="left-to-right" evidence="9">
        <dbReference type="Rhea" id="RHEA:60877"/>
    </physiologicalReaction>
</comment>
<dbReference type="PRINTS" id="PR00502">
    <property type="entry name" value="NUDIXFAMILY"/>
</dbReference>
<evidence type="ECO:0000256" key="2">
    <source>
        <dbReference type="ARBA" id="ARBA00001947"/>
    </source>
</evidence>
<reference evidence="12 13" key="1">
    <citation type="submission" date="2019-03" db="EMBL/GenBank/DDBJ databases">
        <title>Genomic Encyclopedia of Type Strains, Phase IV (KMG-IV): sequencing the most valuable type-strain genomes for metagenomic binning, comparative biology and taxonomic classification.</title>
        <authorList>
            <person name="Goeker M."/>
        </authorList>
    </citation>
    <scope>NUCLEOTIDE SEQUENCE [LARGE SCALE GENOMIC DNA]</scope>
    <source>
        <strain evidence="12 13">LX-B</strain>
    </source>
</reference>
<dbReference type="OrthoDB" id="9787476at2"/>
<dbReference type="NCBIfam" id="NF001299">
    <property type="entry name" value="PRK00241.1"/>
    <property type="match status" value="1"/>
</dbReference>
<proteinExistence type="inferred from homology"/>
<sequence length="276" mass="30900">MHFAPAYSADVTPGGGLWFLFWNHQIVMDIANAGPGIPFFAEPPAASLGLKADTCQFLGTYDKTPCFTAELADEATLPETMAFQPWRQCYGGLDDELFWVIGRAAHLLHWNRTNRFCGCCGYPLQWMAKERGKTCPQCGNPVFPRISPAIIVAVFKGERILLARAARFTHNLYSILAGFVEPGETLEECVRREVYEEVGITIRDLRYFGSQPWPFPDSLMIAFTARHAAGEIRVDNQEITTADWFTAAELPRIPEPVSIARRMIDWFIAQGQSGSC</sequence>
<dbReference type="GO" id="GO:0019677">
    <property type="term" value="P:NAD+ catabolic process"/>
    <property type="evidence" value="ECO:0007669"/>
    <property type="project" value="TreeGrafter"/>
</dbReference>
<evidence type="ECO:0000313" key="12">
    <source>
        <dbReference type="EMBL" id="TCL64279.1"/>
    </source>
</evidence>
<organism evidence="12 13">
    <name type="scientific">Hydrogenispora ethanolica</name>
    <dbReference type="NCBI Taxonomy" id="1082276"/>
    <lineage>
        <taxon>Bacteria</taxon>
        <taxon>Bacillati</taxon>
        <taxon>Bacillota</taxon>
        <taxon>Hydrogenispora</taxon>
    </lineage>
</organism>
<keyword evidence="8" id="KW-0520">NAD</keyword>
<protein>
    <recommendedName>
        <fullName evidence="4">NAD(+) diphosphatase</fullName>
        <ecNumber evidence="4">3.6.1.22</ecNumber>
    </recommendedName>
</protein>
<dbReference type="InterPro" id="IPR050241">
    <property type="entry name" value="NAD-cap_RNA_hydrolase_NudC"/>
</dbReference>
<evidence type="ECO:0000256" key="1">
    <source>
        <dbReference type="ARBA" id="ARBA00001946"/>
    </source>
</evidence>
<dbReference type="PANTHER" id="PTHR42904">
    <property type="entry name" value="NUDIX HYDROLASE, NUDC SUBFAMILY"/>
    <property type="match status" value="1"/>
</dbReference>
<dbReference type="GO" id="GO:0035529">
    <property type="term" value="F:NADH pyrophosphatase activity"/>
    <property type="evidence" value="ECO:0007669"/>
    <property type="project" value="TreeGrafter"/>
</dbReference>
<gene>
    <name evidence="12" type="ORF">EDC14_101985</name>
</gene>
<evidence type="ECO:0000256" key="3">
    <source>
        <dbReference type="ARBA" id="ARBA00009595"/>
    </source>
</evidence>
<keyword evidence="13" id="KW-1185">Reference proteome</keyword>
<evidence type="ECO:0000256" key="6">
    <source>
        <dbReference type="ARBA" id="ARBA00022801"/>
    </source>
</evidence>
<evidence type="ECO:0000256" key="4">
    <source>
        <dbReference type="ARBA" id="ARBA00012381"/>
    </source>
</evidence>